<dbReference type="EMBL" id="MFIW01000016">
    <property type="protein sequence ID" value="OGF98058.1"/>
    <property type="molecule type" value="Genomic_DNA"/>
</dbReference>
<dbReference type="Proteomes" id="UP000179034">
    <property type="component" value="Unassembled WGS sequence"/>
</dbReference>
<proteinExistence type="predicted"/>
<sequence>MGMFKQRGDSTFRNPAGLRFGIVTHLNCHVKTFSRTEKRGNRSMTIGKWTRIIIPQRIS</sequence>
<protein>
    <submittedName>
        <fullName evidence="1">Uncharacterized protein</fullName>
    </submittedName>
</protein>
<reference evidence="1 2" key="1">
    <citation type="journal article" date="2016" name="Nat. Commun.">
        <title>Thousands of microbial genomes shed light on interconnected biogeochemical processes in an aquifer system.</title>
        <authorList>
            <person name="Anantharaman K."/>
            <person name="Brown C.T."/>
            <person name="Hug L.A."/>
            <person name="Sharon I."/>
            <person name="Castelle C.J."/>
            <person name="Probst A.J."/>
            <person name="Thomas B.C."/>
            <person name="Singh A."/>
            <person name="Wilkins M.J."/>
            <person name="Karaoz U."/>
            <person name="Brodie E.L."/>
            <person name="Williams K.H."/>
            <person name="Hubbard S.S."/>
            <person name="Banfield J.F."/>
        </authorList>
    </citation>
    <scope>NUCLEOTIDE SEQUENCE [LARGE SCALE GENOMIC DNA]</scope>
</reference>
<name>A0A1F5YCZ7_9BACT</name>
<gene>
    <name evidence="1" type="ORF">A2Z06_03090</name>
</gene>
<comment type="caution">
    <text evidence="1">The sequence shown here is derived from an EMBL/GenBank/DDBJ whole genome shotgun (WGS) entry which is preliminary data.</text>
</comment>
<evidence type="ECO:0000313" key="2">
    <source>
        <dbReference type="Proteomes" id="UP000179034"/>
    </source>
</evidence>
<evidence type="ECO:0000313" key="1">
    <source>
        <dbReference type="EMBL" id="OGF98058.1"/>
    </source>
</evidence>
<accession>A0A1F5YCZ7</accession>
<organism evidence="1 2">
    <name type="scientific">Candidatus Glassbacteria bacterium RBG_16_58_8</name>
    <dbReference type="NCBI Taxonomy" id="1817866"/>
    <lineage>
        <taxon>Bacteria</taxon>
        <taxon>Candidatus Glassiibacteriota</taxon>
    </lineage>
</organism>
<dbReference type="AlphaFoldDB" id="A0A1F5YCZ7"/>